<comment type="caution">
    <text evidence="2">The sequence shown here is derived from an EMBL/GenBank/DDBJ whole genome shotgun (WGS) entry which is preliminary data.</text>
</comment>
<name>A0A934MZC7_9BACT</name>
<dbReference type="RefSeq" id="WP_337310839.1">
    <property type="nucleotide sequence ID" value="NZ_JAEKNS010000074.1"/>
</dbReference>
<keyword evidence="2" id="KW-0413">Isomerase</keyword>
<dbReference type="Gene3D" id="1.20.120.450">
    <property type="entry name" value="dinb family like domain"/>
    <property type="match status" value="1"/>
</dbReference>
<dbReference type="SUPFAM" id="SSF109854">
    <property type="entry name" value="DinB/YfiT-like putative metalloenzymes"/>
    <property type="match status" value="1"/>
</dbReference>
<evidence type="ECO:0000313" key="3">
    <source>
        <dbReference type="Proteomes" id="UP000606991"/>
    </source>
</evidence>
<feature type="domain" description="Mycothiol-dependent maleylpyruvate isomerase metal-binding" evidence="1">
    <location>
        <begin position="10"/>
        <end position="158"/>
    </location>
</feature>
<evidence type="ECO:0000313" key="2">
    <source>
        <dbReference type="EMBL" id="MBJ7594545.1"/>
    </source>
</evidence>
<dbReference type="InterPro" id="IPR024344">
    <property type="entry name" value="MDMPI_metal-binding"/>
</dbReference>
<dbReference type="Pfam" id="PF11716">
    <property type="entry name" value="MDMPI_N"/>
    <property type="match status" value="1"/>
</dbReference>
<evidence type="ECO:0000259" key="1">
    <source>
        <dbReference type="Pfam" id="PF11716"/>
    </source>
</evidence>
<gene>
    <name evidence="2" type="ORF">JF886_06715</name>
</gene>
<protein>
    <submittedName>
        <fullName evidence="2">Maleylpyruvate isomerase N-terminal domain-containing protein</fullName>
    </submittedName>
</protein>
<dbReference type="GO" id="GO:0046872">
    <property type="term" value="F:metal ion binding"/>
    <property type="evidence" value="ECO:0007669"/>
    <property type="project" value="InterPro"/>
</dbReference>
<dbReference type="GO" id="GO:0016853">
    <property type="term" value="F:isomerase activity"/>
    <property type="evidence" value="ECO:0007669"/>
    <property type="project" value="UniProtKB-KW"/>
</dbReference>
<dbReference type="EMBL" id="JAEKNS010000074">
    <property type="protein sequence ID" value="MBJ7594545.1"/>
    <property type="molecule type" value="Genomic_DNA"/>
</dbReference>
<dbReference type="InterPro" id="IPR034660">
    <property type="entry name" value="DinB/YfiT-like"/>
</dbReference>
<organism evidence="2 3">
    <name type="scientific">Candidatus Aeolococcus gillhamiae</name>
    <dbReference type="NCBI Taxonomy" id="3127015"/>
    <lineage>
        <taxon>Bacteria</taxon>
        <taxon>Bacillati</taxon>
        <taxon>Candidatus Dormiibacterota</taxon>
        <taxon>Candidatus Dormibacteria</taxon>
        <taxon>Candidatus Aeolococcales</taxon>
        <taxon>Candidatus Aeolococcaceae</taxon>
        <taxon>Candidatus Aeolococcus</taxon>
    </lineage>
</organism>
<dbReference type="AlphaFoldDB" id="A0A934MZC7"/>
<dbReference type="Proteomes" id="UP000606991">
    <property type="component" value="Unassembled WGS sequence"/>
</dbReference>
<sequence>MHETRLTFLAAAAEARTALVHADVEARWDAPSALAEMTIGELAAHLARAVITVQTYLRNPVSKTEEPMSAVSYYAAMEGLSDVASPLNACVRKRAAEGARAGCRDVIESFDGSLAELHHALTTEPDDRLVEMIGNRVLPLDECLLSRVLELTVHTDDLWVSIGRPTPVLTGMQPTIRLLVDIAEMRHGELAVLRALSRRERDPGDALRVL</sequence>
<accession>A0A934MZC7</accession>
<reference evidence="2 3" key="1">
    <citation type="submission" date="2020-10" db="EMBL/GenBank/DDBJ databases">
        <title>Ca. Dormibacterota MAGs.</title>
        <authorList>
            <person name="Montgomery K."/>
        </authorList>
    </citation>
    <scope>NUCLEOTIDE SEQUENCE [LARGE SCALE GENOMIC DNA]</scope>
    <source>
        <strain evidence="2">SC8812_S17_18</strain>
    </source>
</reference>
<proteinExistence type="predicted"/>